<evidence type="ECO:0000313" key="3">
    <source>
        <dbReference type="Proteomes" id="UP000242474"/>
    </source>
</evidence>
<reference evidence="2 3" key="1">
    <citation type="journal article" date="2015" name="Genome Biol. Evol.">
        <title>Phylogenomic analyses indicate that early fungi evolved digesting cell walls of algal ancestors of land plants.</title>
        <authorList>
            <person name="Chang Y."/>
            <person name="Wang S."/>
            <person name="Sekimoto S."/>
            <person name="Aerts A.L."/>
            <person name="Choi C."/>
            <person name="Clum A."/>
            <person name="LaButti K.M."/>
            <person name="Lindquist E.A."/>
            <person name="Yee Ngan C."/>
            <person name="Ohm R.A."/>
            <person name="Salamov A.A."/>
            <person name="Grigoriev I.V."/>
            <person name="Spatafora J.W."/>
            <person name="Berbee M.L."/>
        </authorList>
    </citation>
    <scope>NUCLEOTIDE SEQUENCE [LARGE SCALE GENOMIC DNA]</scope>
    <source>
        <strain evidence="2 3">NRRL 1564</strain>
    </source>
</reference>
<protein>
    <submittedName>
        <fullName evidence="2">Uncharacterized protein</fullName>
    </submittedName>
</protein>
<accession>A0A2G5B6B1</accession>
<gene>
    <name evidence="2" type="ORF">COEREDRAFT_88557</name>
</gene>
<evidence type="ECO:0000313" key="2">
    <source>
        <dbReference type="EMBL" id="PIA14583.1"/>
    </source>
</evidence>
<feature type="chain" id="PRO_5013895574" evidence="1">
    <location>
        <begin position="18"/>
        <end position="252"/>
    </location>
</feature>
<dbReference type="AlphaFoldDB" id="A0A2G5B6B1"/>
<keyword evidence="1" id="KW-0732">Signal</keyword>
<proteinExistence type="predicted"/>
<dbReference type="EMBL" id="KZ303515">
    <property type="protein sequence ID" value="PIA14583.1"/>
    <property type="molecule type" value="Genomic_DNA"/>
</dbReference>
<organism evidence="2 3">
    <name type="scientific">Coemansia reversa (strain ATCC 12441 / NRRL 1564)</name>
    <dbReference type="NCBI Taxonomy" id="763665"/>
    <lineage>
        <taxon>Eukaryota</taxon>
        <taxon>Fungi</taxon>
        <taxon>Fungi incertae sedis</taxon>
        <taxon>Zoopagomycota</taxon>
        <taxon>Kickxellomycotina</taxon>
        <taxon>Kickxellomycetes</taxon>
        <taxon>Kickxellales</taxon>
        <taxon>Kickxellaceae</taxon>
        <taxon>Coemansia</taxon>
    </lineage>
</organism>
<evidence type="ECO:0000256" key="1">
    <source>
        <dbReference type="SAM" id="SignalP"/>
    </source>
</evidence>
<feature type="signal peptide" evidence="1">
    <location>
        <begin position="1"/>
        <end position="17"/>
    </location>
</feature>
<dbReference type="Proteomes" id="UP000242474">
    <property type="component" value="Unassembled WGS sequence"/>
</dbReference>
<name>A0A2G5B6B1_COERN</name>
<keyword evidence="3" id="KW-1185">Reference proteome</keyword>
<sequence length="252" mass="27487">MKLFICWLSVFGLPAAAFTNILTDTCANKELDNGTLCLNVETALTVNKYDAHGIMCDKLEITTDKLQELEEYNFAQESSKSNIDTEQLISILFYSIRQQATTNTLLDITAVKISSTEESLTYATSETFLDADSSNTIYASDNTIKHVPSSCETIIVTSEVSTLSTSQSESKTSVPMKSTYTTYSNIEESITGIIDDIPLYTSTTTVDGDDYTVRITLSQPNVYLTSTSVSEYTSIPGVVAALIILCAATLII</sequence>